<dbReference type="GO" id="GO:0045490">
    <property type="term" value="P:pectin catabolic process"/>
    <property type="evidence" value="ECO:0007669"/>
    <property type="project" value="UniProtKB-UniPathway"/>
</dbReference>
<gene>
    <name evidence="5" type="ORF">ZIOFF_065924</name>
</gene>
<dbReference type="AlphaFoldDB" id="A0A8J5F2T1"/>
<sequence length="136" mass="15401">MQAAMTTSKQLTCNTFAVISSLSSFLSLIKINGGSGSQRLLAKDHRLIGEDGFPNWHHDSYVRRFILDRATKYVIYVKEGVYEEQVVVDMISVSIYSDDSRKSVIIRSKNFIDDTTLSETTTFGNRPIEIRVRVFG</sequence>
<proteinExistence type="predicted"/>
<comment type="pathway">
    <text evidence="1">Glycan metabolism; pectin degradation; 2-dehydro-3-deoxy-D-gluconate from pectin: step 1/5.</text>
</comment>
<reference evidence="5 6" key="1">
    <citation type="submission" date="2020-08" db="EMBL/GenBank/DDBJ databases">
        <title>Plant Genome Project.</title>
        <authorList>
            <person name="Zhang R.-G."/>
        </authorList>
    </citation>
    <scope>NUCLEOTIDE SEQUENCE [LARGE SCALE GENOMIC DNA]</scope>
    <source>
        <tissue evidence="5">Rhizome</tissue>
    </source>
</reference>
<keyword evidence="3" id="KW-0063">Aspartyl esterase</keyword>
<dbReference type="UniPathway" id="UPA00545">
    <property type="reaction ID" value="UER00823"/>
</dbReference>
<keyword evidence="2" id="KW-0378">Hydrolase</keyword>
<evidence type="ECO:0000256" key="1">
    <source>
        <dbReference type="ARBA" id="ARBA00005184"/>
    </source>
</evidence>
<evidence type="ECO:0000259" key="4">
    <source>
        <dbReference type="Pfam" id="PF01095"/>
    </source>
</evidence>
<dbReference type="InterPro" id="IPR012334">
    <property type="entry name" value="Pectin_lyas_fold"/>
</dbReference>
<dbReference type="Proteomes" id="UP000734854">
    <property type="component" value="Unassembled WGS sequence"/>
</dbReference>
<organism evidence="5 6">
    <name type="scientific">Zingiber officinale</name>
    <name type="common">Ginger</name>
    <name type="synonym">Amomum zingiber</name>
    <dbReference type="NCBI Taxonomy" id="94328"/>
    <lineage>
        <taxon>Eukaryota</taxon>
        <taxon>Viridiplantae</taxon>
        <taxon>Streptophyta</taxon>
        <taxon>Embryophyta</taxon>
        <taxon>Tracheophyta</taxon>
        <taxon>Spermatophyta</taxon>
        <taxon>Magnoliopsida</taxon>
        <taxon>Liliopsida</taxon>
        <taxon>Zingiberales</taxon>
        <taxon>Zingiberaceae</taxon>
        <taxon>Zingiber</taxon>
    </lineage>
</organism>
<dbReference type="Gene3D" id="2.160.20.10">
    <property type="entry name" value="Single-stranded right-handed beta-helix, Pectin lyase-like"/>
    <property type="match status" value="1"/>
</dbReference>
<evidence type="ECO:0000313" key="6">
    <source>
        <dbReference type="Proteomes" id="UP000734854"/>
    </source>
</evidence>
<evidence type="ECO:0000256" key="3">
    <source>
        <dbReference type="ARBA" id="ARBA00023085"/>
    </source>
</evidence>
<dbReference type="GO" id="GO:0042545">
    <property type="term" value="P:cell wall modification"/>
    <property type="evidence" value="ECO:0007669"/>
    <property type="project" value="InterPro"/>
</dbReference>
<dbReference type="SUPFAM" id="SSF51126">
    <property type="entry name" value="Pectin lyase-like"/>
    <property type="match status" value="1"/>
</dbReference>
<dbReference type="GO" id="GO:0030599">
    <property type="term" value="F:pectinesterase activity"/>
    <property type="evidence" value="ECO:0007669"/>
    <property type="project" value="InterPro"/>
</dbReference>
<protein>
    <recommendedName>
        <fullName evidence="4">Pectinesterase catalytic domain-containing protein</fullName>
    </recommendedName>
</protein>
<dbReference type="Pfam" id="PF01095">
    <property type="entry name" value="Pectinesterase"/>
    <property type="match status" value="1"/>
</dbReference>
<feature type="domain" description="Pectinesterase catalytic" evidence="4">
    <location>
        <begin position="68"/>
        <end position="124"/>
    </location>
</feature>
<evidence type="ECO:0000313" key="5">
    <source>
        <dbReference type="EMBL" id="KAG6476678.1"/>
    </source>
</evidence>
<comment type="caution">
    <text evidence="5">The sequence shown here is derived from an EMBL/GenBank/DDBJ whole genome shotgun (WGS) entry which is preliminary data.</text>
</comment>
<dbReference type="EMBL" id="JACMSC010000018">
    <property type="protein sequence ID" value="KAG6476678.1"/>
    <property type="molecule type" value="Genomic_DNA"/>
</dbReference>
<accession>A0A8J5F2T1</accession>
<dbReference type="InterPro" id="IPR011050">
    <property type="entry name" value="Pectin_lyase_fold/virulence"/>
</dbReference>
<keyword evidence="6" id="KW-1185">Reference proteome</keyword>
<evidence type="ECO:0000256" key="2">
    <source>
        <dbReference type="ARBA" id="ARBA00022801"/>
    </source>
</evidence>
<name>A0A8J5F2T1_ZINOF</name>
<dbReference type="InterPro" id="IPR000070">
    <property type="entry name" value="Pectinesterase_cat"/>
</dbReference>